<feature type="transmembrane region" description="Helical" evidence="3">
    <location>
        <begin position="2530"/>
        <end position="2549"/>
    </location>
</feature>
<dbReference type="Gene3D" id="3.40.50.1110">
    <property type="entry name" value="SGNH hydrolase"/>
    <property type="match status" value="1"/>
</dbReference>
<dbReference type="Gene3D" id="3.30.70.1430">
    <property type="entry name" value="Multidrug efflux transporter AcrB pore domain"/>
    <property type="match status" value="2"/>
</dbReference>
<dbReference type="SUPFAM" id="SSF53756">
    <property type="entry name" value="UDP-Glycosyltransferase/glycogen phosphorylase"/>
    <property type="match status" value="1"/>
</dbReference>
<feature type="transmembrane region" description="Helical" evidence="3">
    <location>
        <begin position="1947"/>
        <end position="1968"/>
    </location>
</feature>
<dbReference type="Pfam" id="PF13489">
    <property type="entry name" value="Methyltransf_23"/>
    <property type="match status" value="1"/>
</dbReference>
<dbReference type="Gene3D" id="1.10.287.470">
    <property type="entry name" value="Helix hairpin bin"/>
    <property type="match status" value="1"/>
</dbReference>
<proteinExistence type="predicted"/>
<feature type="compositionally biased region" description="Basic and acidic residues" evidence="2">
    <location>
        <begin position="2617"/>
        <end position="2638"/>
    </location>
</feature>
<feature type="transmembrane region" description="Helical" evidence="3">
    <location>
        <begin position="1988"/>
        <end position="2010"/>
    </location>
</feature>
<dbReference type="Proteomes" id="UP001152797">
    <property type="component" value="Unassembled WGS sequence"/>
</dbReference>
<dbReference type="Gene3D" id="1.20.1640.10">
    <property type="entry name" value="Multidrug efflux transporter AcrB transmembrane domain"/>
    <property type="match status" value="2"/>
</dbReference>
<keyword evidence="3" id="KW-1133">Transmembrane helix</keyword>
<dbReference type="InterPro" id="IPR058625">
    <property type="entry name" value="MdtA-like_BSH"/>
</dbReference>
<feature type="transmembrane region" description="Helical" evidence="3">
    <location>
        <begin position="2016"/>
        <end position="2039"/>
    </location>
</feature>
<evidence type="ECO:0000313" key="7">
    <source>
        <dbReference type="EMBL" id="CAL1125454.1"/>
    </source>
</evidence>
<name>A0A9P1FCU5_9DINO</name>
<sequence>MDRIEKLLRWPLASVAALIVADIIYAQIAGFRVRTLDWTLLGVLTGLLVLAVLGRVPAKAALAVLSAIGCWIVVELAIGLMAYDAERPFAWYVWPPGYACRVVPHELPGIDEPGRFTINSRGLRGSEFGADDEYRILCVGGSTTESLYQDDGRTWIQQMARQLESDGHRVWVGNAGRSGLNSVDHATLLSNLPEARQVDCWVVLCGVNDMGQQLAGVYEKEVKRTWRHTFAHRRPGFGGRFRHPIYRNTFCMAATSQMCDALRTGWSSTGQVVQDKQGLWYAESRKRRMEGVKINDLPDMTAMLTEYEQRLRQIVALAREQKKRLIFMTQPCMWSAEITPENEKLCWAGVCPDGTYRSSSALAEAMQAYNQRMRKVCREETIELVDLDGRLAKSTDTFYDDCHFNEAGAVKVAQLATEVIQNASMAKVSMAFAVDVRTTRRSSEEHRYSVPVETVGCLQCGGSNFEPLLTARDPLGATDDDFRLVRCRRCDLAITNPRPTSESISKFYPHDYSCHDVGANWDMRLRARLRRSAEQAVLRYGYNYPPQPVLPNTVASAVLGRMWIRTPLRRSTWIPFAGDGARMLDFGCGAGGFLRRMQELGWKVEGLDISADVASEVARQLGVPVHVGTLPHNDLQDSSYDVVTMWQALEHVPDPRGVIRAAAKLLRCGGWLYASVPNLDSWSFSRFRHHWFGLELPRHLTHFTPTTLRQMVESEGLKVHRVEQLGMDGWIRQSARRATAADWGTLRLQACRWKPLAMRMARWTERAARADNIMVVAQRITMRLLAMVESRDHVCYRYRVAAFRQTLAARGWTLEAVPVAQGNAERLFQLRNLPECDVLLVQRRLLPSWYAYALRQRVPRMVFDFDDAVFFRDSNSRKSPNSARRMHRFARLVRMCDAVIAGNGYLAEKTSRIIPAERVHMVPTCIDPSLYEPASHHRRDAATRLVWIGSGSTLASLEEARPHLAQASAAVGGLSLHTICDEFPVWPELKIKRCRWTRETEAAEIAAGDIGVSWLPDHVWSHGKCGLKVLQYMATGLPVVANPIAMHQQLVLHDRTGMLAHDTEGWVAGIKRLAENPSLRQEMGARGHEIVQRDYSVSRWSSTLVDILDRVAEDTASPALRRSPQPTPHNLPPTVPKSRGGQSMIARIDWRHIGLPAGILVVSLLAFLGLKSMKAPPEEREVEDQRPLVITRVLEESPSQFDIIVDGTVEPKRELTVAAEVAGQVITKSEVCDAGKYVEANTLLMEIEPDKFELEVKRARNLVQQAEAEVKRLEQEQMNNVAMIEINRRDAELREAELERVDRLHEQGTISEGERDRTEVEAIQARVALQQLVNTQALLPSSIDKARAELELRQAQLETAEIDLANTKVMAPISGYISSDPVEVRQYVTPGTALVTIEDTSSVEVHCNLRVDDLYWLWSTAGRMPQVEQEAGRPYYEAPPADATVIYRLGKREVSWPGKLTSYAGRGIDEEPRTVPCLVEVSNPRREAATNWPPTLVRGMFVNVAFHAAPETPILRLPAEAVHLNNEVWTLEGWRSVDCVAVGYGHRWNVYQRKGHSMKAVVAWAVRNSPSMNTMMIAIIVIGLGAGYLLRREEFPEFKMDMVAISVPYPGATPAQVEEGICSKIEESIHSIDGIEKVLSVSSEGVGVVTATLYAHVDDPQRVVNDIRSAVDQIPSFPLLAEEPDIREVIGRLPAIHLAVMGPDSETPSARWRLRELAEEVRREVLDLPTVSLCEILAAPDYQIDVEISESTLRKYNLTLKDVAEAIRRENVEMPAGTIRSESSEFLLRGTNRQLVGTEIAKFPVITQPNGVVLTVGDLGEVVDGFADTTMMSYVDGRPCMSLQIDRTSEEDLLQITQEIRDFAKDRGMPEGYELVIWYDASVEVHSRLNLLYRSGLFGLILVFLTLSLFLNIRLAFWVALGIPVSVMGTCAVLYVTDQTLNQLSMFAFVMALGIVVDDAIVIGENIFSHRQRGKSRVQAAVDGTAEVAPSVVASVMTTVVAFMPMFFVAGLMGKFISIMPTVIIALLLFSLFESIFILPCHLGHTTFKPLTQTYDRLRKAVDRGIEKVVHGYYSPTLRWLLNWPSVGFAFSAAALIITAGLIQGGFTPFVLAPQVDADLVLCNVAFPSGTPIKVTNAAAKKIEDGIRELDAKYRAEGKPILEHVFRSSGGSMIQDPTRPASVGTNFGSLFVKLIGAEQRGGVTSRQILAEWRDQVGPIAGAERIQFENMQVGPGGKPIEFKLQGNDPEMLAAAVEEVKGKLANYNGVYDVGDGDEIGKWEFNLKILPRAQAMGITLDDLASTVRSSYYGEEAMRLQRGRHEIKLMVRYPEEDRRTLADFQELRVRTPWGSEVPLTELAEQNLKRQSSEIVRINQQRSITIEANLNEDVANAAEVVADLKASFLPDLFKQYPGLSVRWEGQQEQTEESMSSLMNGFVVAIFGIYMLLTLLFRSYAQPLIILAVIPFGLVGAVFGHMIMNMPLTIFTLFGVVALSGVVVNDSIVLIDFINKHRDKGGSLKEALVNAGCRRFRPVMLTSITTIAGLVPILVERSMQAQLLMPMATAISFGLAFATLWVLLLVPLMYQAYARFLEVMEPADEKQAAGSFHSPGDQPDEEAVVRVVEDHENGRDTEAEDPRTAELPQPRL</sequence>
<feature type="region of interest" description="Disordered" evidence="2">
    <location>
        <begin position="1117"/>
        <end position="1140"/>
    </location>
</feature>
<dbReference type="Pfam" id="PF25917">
    <property type="entry name" value="BSH_RND"/>
    <property type="match status" value="1"/>
</dbReference>
<evidence type="ECO:0000313" key="9">
    <source>
        <dbReference type="Proteomes" id="UP001152797"/>
    </source>
</evidence>
<dbReference type="SUPFAM" id="SSF111369">
    <property type="entry name" value="HlyD-like secretion proteins"/>
    <property type="match status" value="2"/>
</dbReference>
<evidence type="ECO:0000259" key="4">
    <source>
        <dbReference type="Pfam" id="PF13524"/>
    </source>
</evidence>
<dbReference type="SUPFAM" id="SSF82714">
    <property type="entry name" value="Multidrug efflux transporter AcrB TolC docking domain, DN and DC subdomains"/>
    <property type="match status" value="2"/>
</dbReference>
<dbReference type="EMBL" id="CAMXCT030000001">
    <property type="protein sequence ID" value="CAL4759391.1"/>
    <property type="molecule type" value="Genomic_DNA"/>
</dbReference>
<dbReference type="Gene3D" id="3.30.70.1440">
    <property type="entry name" value="Multidrug efflux transporter AcrB pore domain"/>
    <property type="match status" value="1"/>
</dbReference>
<feature type="region of interest" description="Disordered" evidence="2">
    <location>
        <begin position="2601"/>
        <end position="2646"/>
    </location>
</feature>
<feature type="transmembrane region" description="Helical" evidence="3">
    <location>
        <begin position="1915"/>
        <end position="1935"/>
    </location>
</feature>
<keyword evidence="9" id="KW-1185">Reference proteome</keyword>
<evidence type="ECO:0000259" key="5">
    <source>
        <dbReference type="Pfam" id="PF25917"/>
    </source>
</evidence>
<dbReference type="EMBL" id="CAMXCT010000001">
    <property type="protein sequence ID" value="CAI3972079.1"/>
    <property type="molecule type" value="Genomic_DNA"/>
</dbReference>
<comment type="caution">
    <text evidence="6">The sequence shown here is derived from an EMBL/GenBank/DDBJ whole genome shotgun (WGS) entry which is preliminary data.</text>
</comment>
<dbReference type="SUPFAM" id="SSF52266">
    <property type="entry name" value="SGNH hydrolase"/>
    <property type="match status" value="1"/>
</dbReference>
<evidence type="ECO:0000313" key="6">
    <source>
        <dbReference type="EMBL" id="CAI3972079.1"/>
    </source>
</evidence>
<evidence type="ECO:0000256" key="2">
    <source>
        <dbReference type="SAM" id="MobiDB-lite"/>
    </source>
</evidence>
<feature type="transmembrane region" description="Helical" evidence="3">
    <location>
        <begin position="2081"/>
        <end position="2103"/>
    </location>
</feature>
<dbReference type="SUPFAM" id="SSF82866">
    <property type="entry name" value="Multidrug efflux transporter AcrB transmembrane domain"/>
    <property type="match status" value="2"/>
</dbReference>
<feature type="transmembrane region" description="Helical" evidence="3">
    <location>
        <begin position="2458"/>
        <end position="2478"/>
    </location>
</feature>
<dbReference type="InterPro" id="IPR029063">
    <property type="entry name" value="SAM-dependent_MTases_sf"/>
</dbReference>
<feature type="transmembrane region" description="Helical" evidence="3">
    <location>
        <begin position="60"/>
        <end position="83"/>
    </location>
</feature>
<accession>A0A9P1FCU5</accession>
<feature type="compositionally biased region" description="Pro residues" evidence="2">
    <location>
        <begin position="1125"/>
        <end position="1135"/>
    </location>
</feature>
<dbReference type="GO" id="GO:0042910">
    <property type="term" value="F:xenobiotic transmembrane transporter activity"/>
    <property type="evidence" value="ECO:0007669"/>
    <property type="project" value="TreeGrafter"/>
</dbReference>
<evidence type="ECO:0000256" key="3">
    <source>
        <dbReference type="SAM" id="Phobius"/>
    </source>
</evidence>
<dbReference type="CDD" id="cd03801">
    <property type="entry name" value="GT4_PimA-like"/>
    <property type="match status" value="1"/>
</dbReference>
<feature type="transmembrane region" description="Helical" evidence="3">
    <location>
        <begin position="2484"/>
        <end position="2509"/>
    </location>
</feature>
<dbReference type="PANTHER" id="PTHR32063:SF33">
    <property type="entry name" value="RND SUPERFAMILY EFFLUX PUMP PERMEASE COMPONENT"/>
    <property type="match status" value="1"/>
</dbReference>
<keyword evidence="3" id="KW-0812">Transmembrane</keyword>
<dbReference type="GO" id="GO:0005886">
    <property type="term" value="C:plasma membrane"/>
    <property type="evidence" value="ECO:0007669"/>
    <property type="project" value="TreeGrafter"/>
</dbReference>
<dbReference type="Gene3D" id="3.30.70.1320">
    <property type="entry name" value="Multidrug efflux transporter AcrB pore domain like"/>
    <property type="match status" value="1"/>
</dbReference>
<feature type="transmembrane region" description="Helical" evidence="3">
    <location>
        <begin position="2561"/>
        <end position="2584"/>
    </location>
</feature>
<keyword evidence="3" id="KW-0472">Membrane</keyword>
<dbReference type="EMBL" id="CAMXCT020000001">
    <property type="protein sequence ID" value="CAL1125454.1"/>
    <property type="molecule type" value="Genomic_DNA"/>
</dbReference>
<dbReference type="Gene3D" id="3.40.50.2000">
    <property type="entry name" value="Glycogen Phosphorylase B"/>
    <property type="match status" value="1"/>
</dbReference>
<feature type="transmembrane region" description="Helical" evidence="3">
    <location>
        <begin position="35"/>
        <end position="53"/>
    </location>
</feature>
<reference evidence="7" key="2">
    <citation type="submission" date="2024-04" db="EMBL/GenBank/DDBJ databases">
        <authorList>
            <person name="Chen Y."/>
            <person name="Shah S."/>
            <person name="Dougan E. K."/>
            <person name="Thang M."/>
            <person name="Chan C."/>
        </authorList>
    </citation>
    <scope>NUCLEOTIDE SEQUENCE [LARGE SCALE GENOMIC DNA]</scope>
</reference>
<dbReference type="PANTHER" id="PTHR32063">
    <property type="match status" value="1"/>
</dbReference>
<gene>
    <name evidence="6" type="ORF">C1SCF055_LOCUS669</name>
</gene>
<dbReference type="Gene3D" id="2.40.50.100">
    <property type="match status" value="1"/>
</dbReference>
<dbReference type="Pfam" id="PF13524">
    <property type="entry name" value="Glyco_trans_1_2"/>
    <property type="match status" value="1"/>
</dbReference>
<feature type="transmembrane region" description="Helical" evidence="3">
    <location>
        <begin position="7"/>
        <end position="29"/>
    </location>
</feature>
<dbReference type="InterPro" id="IPR027463">
    <property type="entry name" value="AcrB_DN_DC_subdom"/>
</dbReference>
<reference evidence="6" key="1">
    <citation type="submission" date="2022-10" db="EMBL/GenBank/DDBJ databases">
        <authorList>
            <person name="Chen Y."/>
            <person name="Dougan E. K."/>
            <person name="Chan C."/>
            <person name="Rhodes N."/>
            <person name="Thang M."/>
        </authorList>
    </citation>
    <scope>NUCLEOTIDE SEQUENCE</scope>
</reference>
<feature type="transmembrane region" description="Helical" evidence="3">
    <location>
        <begin position="1891"/>
        <end position="1910"/>
    </location>
</feature>
<organism evidence="6">
    <name type="scientific">Cladocopium goreaui</name>
    <dbReference type="NCBI Taxonomy" id="2562237"/>
    <lineage>
        <taxon>Eukaryota</taxon>
        <taxon>Sar</taxon>
        <taxon>Alveolata</taxon>
        <taxon>Dinophyceae</taxon>
        <taxon>Suessiales</taxon>
        <taxon>Symbiodiniaceae</taxon>
        <taxon>Cladocopium</taxon>
    </lineage>
</organism>
<dbReference type="InterPro" id="IPR055259">
    <property type="entry name" value="YkvP/CgeB_Glyco_trans-like"/>
</dbReference>
<evidence type="ECO:0000256" key="1">
    <source>
        <dbReference type="SAM" id="Coils"/>
    </source>
</evidence>
<dbReference type="Pfam" id="PF00873">
    <property type="entry name" value="ACR_tran"/>
    <property type="match status" value="1"/>
</dbReference>
<dbReference type="SUPFAM" id="SSF53335">
    <property type="entry name" value="S-adenosyl-L-methionine-dependent methyltransferases"/>
    <property type="match status" value="1"/>
</dbReference>
<dbReference type="PRINTS" id="PR00702">
    <property type="entry name" value="ACRIFLAVINRP"/>
</dbReference>
<feature type="coiled-coil region" evidence="1">
    <location>
        <begin position="1256"/>
        <end position="1283"/>
    </location>
</feature>
<dbReference type="Gene3D" id="2.40.30.170">
    <property type="match status" value="1"/>
</dbReference>
<dbReference type="CDD" id="cd02440">
    <property type="entry name" value="AdoMet_MTases"/>
    <property type="match status" value="1"/>
</dbReference>
<feature type="domain" description="Multidrug resistance protein MdtA-like barrel-sandwich hybrid" evidence="5">
    <location>
        <begin position="1214"/>
        <end position="1395"/>
    </location>
</feature>
<feature type="domain" description="Spore protein YkvP/CgeB glycosyl transferase-like" evidence="4">
    <location>
        <begin position="971"/>
        <end position="1105"/>
    </location>
</feature>
<dbReference type="InterPro" id="IPR001036">
    <property type="entry name" value="Acrflvin-R"/>
</dbReference>
<dbReference type="SUPFAM" id="SSF82693">
    <property type="entry name" value="Multidrug efflux transporter AcrB pore domain, PN1, PN2, PC1 and PC2 subdomains"/>
    <property type="match status" value="1"/>
</dbReference>
<dbReference type="Gene3D" id="3.40.50.150">
    <property type="entry name" value="Vaccinia Virus protein VP39"/>
    <property type="match status" value="1"/>
</dbReference>
<protein>
    <submittedName>
        <fullName evidence="8">Nodulation protein NolG</fullName>
    </submittedName>
</protein>
<evidence type="ECO:0000313" key="8">
    <source>
        <dbReference type="EMBL" id="CAL4759391.1"/>
    </source>
</evidence>
<keyword evidence="1" id="KW-0175">Coiled coil</keyword>
<dbReference type="InterPro" id="IPR036514">
    <property type="entry name" value="SGNH_hydro_sf"/>
</dbReference>
<feature type="transmembrane region" description="Helical" evidence="3">
    <location>
        <begin position="2432"/>
        <end position="2451"/>
    </location>
</feature>
<dbReference type="Gene3D" id="3.30.2090.10">
    <property type="entry name" value="Multidrug efflux transporter AcrB TolC docking domain, DN and DC subdomains"/>
    <property type="match status" value="2"/>
</dbReference>
<dbReference type="OrthoDB" id="5875992at2759"/>